<dbReference type="RefSeq" id="WP_078980471.1">
    <property type="nucleotide sequence ID" value="NZ_MWQN01000002.1"/>
</dbReference>
<dbReference type="Pfam" id="PF02518">
    <property type="entry name" value="HATPase_c"/>
    <property type="match status" value="1"/>
</dbReference>
<protein>
    <recommendedName>
        <fullName evidence="2">histidine kinase</fullName>
        <ecNumber evidence="2">2.7.13.3</ecNumber>
    </recommendedName>
</protein>
<keyword evidence="10" id="KW-0812">Transmembrane</keyword>
<organism evidence="14 15">
    <name type="scientific">Embleya scabrispora</name>
    <dbReference type="NCBI Taxonomy" id="159449"/>
    <lineage>
        <taxon>Bacteria</taxon>
        <taxon>Bacillati</taxon>
        <taxon>Actinomycetota</taxon>
        <taxon>Actinomycetes</taxon>
        <taxon>Kitasatosporales</taxon>
        <taxon>Streptomycetaceae</taxon>
        <taxon>Embleya</taxon>
    </lineage>
</organism>
<feature type="transmembrane region" description="Helical" evidence="10">
    <location>
        <begin position="41"/>
        <end position="59"/>
    </location>
</feature>
<evidence type="ECO:0000256" key="2">
    <source>
        <dbReference type="ARBA" id="ARBA00012438"/>
    </source>
</evidence>
<keyword evidence="6 14" id="KW-0418">Kinase</keyword>
<evidence type="ECO:0000256" key="9">
    <source>
        <dbReference type="SAM" id="MobiDB-lite"/>
    </source>
</evidence>
<dbReference type="PANTHER" id="PTHR24421">
    <property type="entry name" value="NITRATE/NITRITE SENSOR PROTEIN NARX-RELATED"/>
    <property type="match status" value="1"/>
</dbReference>
<evidence type="ECO:0000256" key="10">
    <source>
        <dbReference type="SAM" id="Phobius"/>
    </source>
</evidence>
<dbReference type="OrthoDB" id="227596at2"/>
<keyword evidence="7" id="KW-0067">ATP-binding</keyword>
<dbReference type="GO" id="GO:0005524">
    <property type="term" value="F:ATP binding"/>
    <property type="evidence" value="ECO:0007669"/>
    <property type="project" value="UniProtKB-KW"/>
</dbReference>
<evidence type="ECO:0000256" key="5">
    <source>
        <dbReference type="ARBA" id="ARBA00022741"/>
    </source>
</evidence>
<gene>
    <name evidence="14" type="ORF">B4N89_34930</name>
</gene>
<evidence type="ECO:0000256" key="7">
    <source>
        <dbReference type="ARBA" id="ARBA00022840"/>
    </source>
</evidence>
<dbReference type="Pfam" id="PF23539">
    <property type="entry name" value="DUF7134"/>
    <property type="match status" value="1"/>
</dbReference>
<dbReference type="Gene3D" id="3.30.565.10">
    <property type="entry name" value="Histidine kinase-like ATPase, C-terminal domain"/>
    <property type="match status" value="1"/>
</dbReference>
<keyword evidence="8" id="KW-0902">Two-component regulatory system</keyword>
<keyword evidence="15" id="KW-1185">Reference proteome</keyword>
<evidence type="ECO:0000256" key="3">
    <source>
        <dbReference type="ARBA" id="ARBA00022553"/>
    </source>
</evidence>
<dbReference type="GO" id="GO:0000155">
    <property type="term" value="F:phosphorelay sensor kinase activity"/>
    <property type="evidence" value="ECO:0007669"/>
    <property type="project" value="InterPro"/>
</dbReference>
<feature type="transmembrane region" description="Helical" evidence="10">
    <location>
        <begin position="65"/>
        <end position="95"/>
    </location>
</feature>
<dbReference type="GO" id="GO:0016020">
    <property type="term" value="C:membrane"/>
    <property type="evidence" value="ECO:0007669"/>
    <property type="project" value="InterPro"/>
</dbReference>
<keyword evidence="10" id="KW-0472">Membrane</keyword>
<feature type="transmembrane region" description="Helical" evidence="10">
    <location>
        <begin position="6"/>
        <end position="29"/>
    </location>
</feature>
<dbReference type="InterPro" id="IPR036890">
    <property type="entry name" value="HATPase_C_sf"/>
</dbReference>
<evidence type="ECO:0000256" key="1">
    <source>
        <dbReference type="ARBA" id="ARBA00000085"/>
    </source>
</evidence>
<feature type="domain" description="DUF7134" evidence="13">
    <location>
        <begin position="4"/>
        <end position="161"/>
    </location>
</feature>
<dbReference type="EMBL" id="MWQN01000002">
    <property type="protein sequence ID" value="OPC79255.1"/>
    <property type="molecule type" value="Genomic_DNA"/>
</dbReference>
<dbReference type="SUPFAM" id="SSF55874">
    <property type="entry name" value="ATPase domain of HSP90 chaperone/DNA topoisomerase II/histidine kinase"/>
    <property type="match status" value="1"/>
</dbReference>
<accession>A0A1T3NR87</accession>
<evidence type="ECO:0000259" key="12">
    <source>
        <dbReference type="Pfam" id="PF07730"/>
    </source>
</evidence>
<comment type="catalytic activity">
    <reaction evidence="1">
        <text>ATP + protein L-histidine = ADP + protein N-phospho-L-histidine.</text>
        <dbReference type="EC" id="2.7.13.3"/>
    </reaction>
</comment>
<dbReference type="Gene3D" id="1.20.5.1930">
    <property type="match status" value="1"/>
</dbReference>
<feature type="region of interest" description="Disordered" evidence="9">
    <location>
        <begin position="395"/>
        <end position="426"/>
    </location>
</feature>
<evidence type="ECO:0000256" key="4">
    <source>
        <dbReference type="ARBA" id="ARBA00022679"/>
    </source>
</evidence>
<dbReference type="Pfam" id="PF07730">
    <property type="entry name" value="HisKA_3"/>
    <property type="match status" value="1"/>
</dbReference>
<keyword evidence="10" id="KW-1133">Transmembrane helix</keyword>
<keyword evidence="5" id="KW-0547">Nucleotide-binding</keyword>
<sequence length="426" mass="45915">MQRIYAWLRVHPLVVDVMYMVPLPLLSVSQQNAEDAPTGHAWTWMWVVVAVFSLGAVLRRVHPRAAFLVVTLGGVGQLCFTEAISAASFAVPMVLYTTAKWGSRRRARIALVAVFVGPGLYFARWGTSLELDLRNGLFGYCFLVTSLGIAWVLGDSMRTRRAYYAELEERAARLEFERDQQARIAAAAERSRIARELHDVVAHNVSVIVVQADGAGRAIGTAPDKAREALDTIAKTGREALVEMRRLLGVLRAESETEGTTPQPSLGHLDDLVAQVGRAGMSVSLTVEGVPIDPSLTVALTAYRIIQEALTNTRKHAGPQATANVLVRYLDQAVELRIGDDGRGAQAPGDGMGHGLIGMRERVAMLDGRLDIGPDPAGGWTVYALLPYGTAGNGRQPVAAASTPARRPGLGGPGRCRVPRSVEVSE</sequence>
<dbReference type="EC" id="2.7.13.3" evidence="2"/>
<feature type="domain" description="Signal transduction histidine kinase subgroup 3 dimerisation and phosphoacceptor" evidence="12">
    <location>
        <begin position="189"/>
        <end position="254"/>
    </location>
</feature>
<dbReference type="STRING" id="159449.B4N89_34930"/>
<keyword evidence="4" id="KW-0808">Transferase</keyword>
<dbReference type="AlphaFoldDB" id="A0A1T3NR87"/>
<proteinExistence type="predicted"/>
<comment type="caution">
    <text evidence="14">The sequence shown here is derived from an EMBL/GenBank/DDBJ whole genome shotgun (WGS) entry which is preliminary data.</text>
</comment>
<evidence type="ECO:0000256" key="6">
    <source>
        <dbReference type="ARBA" id="ARBA00022777"/>
    </source>
</evidence>
<dbReference type="InterPro" id="IPR055558">
    <property type="entry name" value="DUF7134"/>
</dbReference>
<dbReference type="PANTHER" id="PTHR24421:SF10">
    <property type="entry name" value="NITRATE_NITRITE SENSOR PROTEIN NARQ"/>
    <property type="match status" value="1"/>
</dbReference>
<evidence type="ECO:0000256" key="8">
    <source>
        <dbReference type="ARBA" id="ARBA00023012"/>
    </source>
</evidence>
<dbReference type="InterPro" id="IPR050482">
    <property type="entry name" value="Sensor_HK_TwoCompSys"/>
</dbReference>
<evidence type="ECO:0000259" key="11">
    <source>
        <dbReference type="Pfam" id="PF02518"/>
    </source>
</evidence>
<dbReference type="Proteomes" id="UP000190037">
    <property type="component" value="Unassembled WGS sequence"/>
</dbReference>
<feature type="domain" description="Histidine kinase/HSP90-like ATPase" evidence="11">
    <location>
        <begin position="300"/>
        <end position="388"/>
    </location>
</feature>
<feature type="transmembrane region" description="Helical" evidence="10">
    <location>
        <begin position="107"/>
        <end position="125"/>
    </location>
</feature>
<evidence type="ECO:0000313" key="14">
    <source>
        <dbReference type="EMBL" id="OPC79255.1"/>
    </source>
</evidence>
<dbReference type="InterPro" id="IPR011712">
    <property type="entry name" value="Sig_transdc_His_kin_sub3_dim/P"/>
</dbReference>
<reference evidence="14 15" key="1">
    <citation type="submission" date="2017-03" db="EMBL/GenBank/DDBJ databases">
        <title>Draft genome sequence of Streptomyces scabrisporus NF3, endophyte isolated from Amphipterygium adstringens.</title>
        <authorList>
            <person name="Vazquez M."/>
            <person name="Ceapa C.D."/>
            <person name="Rodriguez Luna D."/>
            <person name="Sanchez Esquivel S."/>
        </authorList>
    </citation>
    <scope>NUCLEOTIDE SEQUENCE [LARGE SCALE GENOMIC DNA]</scope>
    <source>
        <strain evidence="14 15">NF3</strain>
    </source>
</reference>
<name>A0A1T3NR87_9ACTN</name>
<evidence type="ECO:0000313" key="15">
    <source>
        <dbReference type="Proteomes" id="UP000190037"/>
    </source>
</evidence>
<dbReference type="InterPro" id="IPR003594">
    <property type="entry name" value="HATPase_dom"/>
</dbReference>
<evidence type="ECO:0000259" key="13">
    <source>
        <dbReference type="Pfam" id="PF23539"/>
    </source>
</evidence>
<feature type="transmembrane region" description="Helical" evidence="10">
    <location>
        <begin position="137"/>
        <end position="154"/>
    </location>
</feature>
<keyword evidence="3" id="KW-0597">Phosphoprotein</keyword>
<dbReference type="GO" id="GO:0046983">
    <property type="term" value="F:protein dimerization activity"/>
    <property type="evidence" value="ECO:0007669"/>
    <property type="project" value="InterPro"/>
</dbReference>
<dbReference type="CDD" id="cd16917">
    <property type="entry name" value="HATPase_UhpB-NarQ-NarX-like"/>
    <property type="match status" value="1"/>
</dbReference>